<evidence type="ECO:0000313" key="1">
    <source>
        <dbReference type="EMBL" id="MCP1175640.1"/>
    </source>
</evidence>
<dbReference type="AlphaFoldDB" id="A0AA41X1U0"/>
<dbReference type="RefSeq" id="WP_253542750.1">
    <property type="nucleotide sequence ID" value="NZ_JAMYWC010000011.1"/>
</dbReference>
<organism evidence="1 2">
    <name type="scientific">Ralstonia chuxiongensis</name>
    <dbReference type="NCBI Taxonomy" id="2957504"/>
    <lineage>
        <taxon>Bacteria</taxon>
        <taxon>Pseudomonadati</taxon>
        <taxon>Pseudomonadota</taxon>
        <taxon>Betaproteobacteria</taxon>
        <taxon>Burkholderiales</taxon>
        <taxon>Burkholderiaceae</taxon>
        <taxon>Ralstonia</taxon>
    </lineage>
</organism>
<protein>
    <submittedName>
        <fullName evidence="1">Uncharacterized protein</fullName>
    </submittedName>
</protein>
<name>A0AA41X1U0_9RALS</name>
<sequence length="90" mass="10066">MRRTFGQPTVDKEAAMDYWTQVSPYGWEHPSGWAIALLYVLGQPGYMLSRDATIHGPFESLWDAKARHAILVPAFSVTDAPELVDAELCD</sequence>
<evidence type="ECO:0000313" key="2">
    <source>
        <dbReference type="Proteomes" id="UP001162793"/>
    </source>
</evidence>
<dbReference type="EMBL" id="JAMYWC010000011">
    <property type="protein sequence ID" value="MCP1175640.1"/>
    <property type="molecule type" value="Genomic_DNA"/>
</dbReference>
<keyword evidence="2" id="KW-1185">Reference proteome</keyword>
<proteinExistence type="predicted"/>
<accession>A0AA41X1U0</accession>
<dbReference type="Proteomes" id="UP001162793">
    <property type="component" value="Unassembled WGS sequence"/>
</dbReference>
<gene>
    <name evidence="1" type="ORF">NKG59_25010</name>
</gene>
<comment type="caution">
    <text evidence="1">The sequence shown here is derived from an EMBL/GenBank/DDBJ whole genome shotgun (WGS) entry which is preliminary data.</text>
</comment>
<reference evidence="2" key="1">
    <citation type="journal article" date="2023" name="Front. Microbiol.">
        <title>Ralstonia chuxiongensis sp. nov., Ralstonia mojiangensis sp. nov., and Ralstonia soli sp. nov., isolated from tobacco fields, are three novel species in the family Burkholderiaceae.</title>
        <authorList>
            <person name="Lu C.H."/>
            <person name="Zhang Y.Y."/>
            <person name="Jiang N."/>
            <person name="Chen W."/>
            <person name="Shao X."/>
            <person name="Zhao Z.M."/>
            <person name="Lu W.L."/>
            <person name="Hu X."/>
            <person name="Xi Y.X."/>
            <person name="Zou S.Y."/>
            <person name="Wei Q.J."/>
            <person name="Lin Z.L."/>
            <person name="Gong L."/>
            <person name="Gai X.T."/>
            <person name="Zhang L.Q."/>
            <person name="Li J.Y."/>
            <person name="Jin Y."/>
            <person name="Xia Z.Y."/>
        </authorList>
    </citation>
    <scope>NUCLEOTIDE SEQUENCE [LARGE SCALE GENOMIC DNA]</scope>
    <source>
        <strain evidence="2">21YRMH01-3</strain>
    </source>
</reference>